<keyword evidence="3" id="KW-0547">Nucleotide-binding</keyword>
<dbReference type="EMBL" id="DVAD01000018">
    <property type="protein sequence ID" value="HIJ99899.1"/>
    <property type="molecule type" value="Genomic_DNA"/>
</dbReference>
<dbReference type="SUPFAM" id="SSF52540">
    <property type="entry name" value="P-loop containing nucleoside triphosphate hydrolases"/>
    <property type="match status" value="2"/>
</dbReference>
<protein>
    <submittedName>
        <fullName evidence="8">CDC48 family AAA ATPase</fullName>
    </submittedName>
</protein>
<proteinExistence type="inferred from homology"/>
<dbReference type="PRINTS" id="PR00830">
    <property type="entry name" value="ENDOLAPTASE"/>
</dbReference>
<evidence type="ECO:0000313" key="8">
    <source>
        <dbReference type="EMBL" id="HIJ99899.1"/>
    </source>
</evidence>
<dbReference type="Gene3D" id="1.10.8.60">
    <property type="match status" value="2"/>
</dbReference>
<dbReference type="SMART" id="SM00382">
    <property type="entry name" value="AAA"/>
    <property type="match status" value="2"/>
</dbReference>
<keyword evidence="9" id="KW-1185">Reference proteome</keyword>
<dbReference type="GO" id="GO:0005737">
    <property type="term" value="C:cytoplasm"/>
    <property type="evidence" value="ECO:0007669"/>
    <property type="project" value="UniProtKB-ARBA"/>
</dbReference>
<dbReference type="InterPro" id="IPR003338">
    <property type="entry name" value="CDC4_N-term_subdom"/>
</dbReference>
<dbReference type="InterPro" id="IPR003593">
    <property type="entry name" value="AAA+_ATPase"/>
</dbReference>
<dbReference type="InterPro" id="IPR005938">
    <property type="entry name" value="AAA_ATPase_CDC48"/>
</dbReference>
<dbReference type="Gene3D" id="3.40.50.300">
    <property type="entry name" value="P-loop containing nucleotide triphosphate hydrolases"/>
    <property type="match status" value="2"/>
</dbReference>
<comment type="similarity">
    <text evidence="1">Belongs to the AAA ATPase family. CDC48 subfamily.</text>
</comment>
<dbReference type="FunFam" id="1.10.8.60:FF:000057">
    <property type="entry name" value="AAA family ATPase, CDC48 subfamily"/>
    <property type="match status" value="1"/>
</dbReference>
<evidence type="ECO:0000256" key="3">
    <source>
        <dbReference type="ARBA" id="ARBA00022741"/>
    </source>
</evidence>
<dbReference type="InterPro" id="IPR004201">
    <property type="entry name" value="Cdc48_dom2"/>
</dbReference>
<evidence type="ECO:0000256" key="2">
    <source>
        <dbReference type="ARBA" id="ARBA00022737"/>
    </source>
</evidence>
<feature type="domain" description="AAA+ ATPase" evidence="5">
    <location>
        <begin position="519"/>
        <end position="656"/>
    </location>
</feature>
<dbReference type="InterPro" id="IPR003959">
    <property type="entry name" value="ATPase_AAA_core"/>
</dbReference>
<gene>
    <name evidence="8" type="ORF">H1011_03745</name>
</gene>
<evidence type="ECO:0000259" key="6">
    <source>
        <dbReference type="SMART" id="SM01072"/>
    </source>
</evidence>
<feature type="domain" description="CDC48" evidence="6">
    <location>
        <begin position="111"/>
        <end position="200"/>
    </location>
</feature>
<accession>A0A832X5L4</accession>
<dbReference type="InterPro" id="IPR050168">
    <property type="entry name" value="AAA_ATPase_domain"/>
</dbReference>
<dbReference type="InterPro" id="IPR003960">
    <property type="entry name" value="ATPase_AAA_CS"/>
</dbReference>
<name>A0A832X5L4_9ARCH</name>
<dbReference type="Pfam" id="PF02359">
    <property type="entry name" value="CDC48_N"/>
    <property type="match status" value="1"/>
</dbReference>
<dbReference type="PANTHER" id="PTHR23077:SF171">
    <property type="entry name" value="NUCLEAR VALOSIN-CONTAINING PROTEIN-LIKE"/>
    <property type="match status" value="1"/>
</dbReference>
<dbReference type="InterPro" id="IPR041569">
    <property type="entry name" value="AAA_lid_3"/>
</dbReference>
<dbReference type="NCBIfam" id="TIGR01243">
    <property type="entry name" value="CDC48"/>
    <property type="match status" value="1"/>
</dbReference>
<dbReference type="FunFam" id="3.40.50.300:FF:000012">
    <property type="entry name" value="Transitional endoplasmic reticulum ATPase"/>
    <property type="match status" value="1"/>
</dbReference>
<keyword evidence="2" id="KW-0677">Repeat</keyword>
<dbReference type="GO" id="GO:0005524">
    <property type="term" value="F:ATP binding"/>
    <property type="evidence" value="ECO:0007669"/>
    <property type="project" value="UniProtKB-KW"/>
</dbReference>
<evidence type="ECO:0000256" key="1">
    <source>
        <dbReference type="ARBA" id="ARBA00009833"/>
    </source>
</evidence>
<dbReference type="AlphaFoldDB" id="A0A832X5L4"/>
<sequence>MSKEAKIPQVELKVAKAVPEDAEKGIVRMDAKSMHGIQISPGDIVELEGERKSVAVAAKAYPSDVGLGVIRMDGIMRRNSRAGIGEVVRLVKAEVKEAVKVTLAPAEQGIQLQIMGPGLEKSLMGRPVVKGDIISPLRARIQRQDSDPFHEVFSSLFEEGMSPFMGFAGLKLMVINTKPSGAVVITDMTKIHISPQAVELKEDERIPQITYEDIGGHSEEIAKVREMIELPMKHPEIFDKLGVQPPKGVLLYGPPGTGKTLLAKAVANETNANFFSINGPEMMSKWYGESEKNLRDLFDNAEKEAPAIIFIDEIDAIAPKRGEVQGEVERRVVATLLAAMDGLQSRGRVVIIAATNRRDSLDEALRRGGRFDREIEIGVPDRNGRKEIFQIHTRAMPLESKVNLGKLADITYGYVGADIESVCKEAAMSALRRVIPKLNLDEDKDISLDMLEDLRITSDDFQTGLRNVSPSAMREVLVEIPKVTWDDIGGMETVKQELKEAVEWPLTNPSAFEKMGIKPPKGILLYGPPGTGKTLLAKAVANESNANFIAIKGPELLSKWVGESEQGIRKIFKKARQVAPSILFFDEIDSLAPARGRSTGSNVSDTVVNQILTEIDGLEGLENVVVIAATNRPDIVDPGLLRSGRFDRHILTPLPDEESRKKIFKIHTKDMPLSKDVKISKLAEMTDGYVGADIESLCREAAMLALRKTMKAKEVTSDNFTEAMKVIRPTMSDELQQSYEKLLQTFKKNIATEVKSDLKYLG</sequence>
<dbReference type="InterPro" id="IPR009010">
    <property type="entry name" value="Asp_de-COase-like_dom_sf"/>
</dbReference>
<comment type="caution">
    <text evidence="8">The sequence shown here is derived from an EMBL/GenBank/DDBJ whole genome shotgun (WGS) entry which is preliminary data.</text>
</comment>
<dbReference type="CDD" id="cd19511">
    <property type="entry name" value="RecA-like_CDC48_r2-like"/>
    <property type="match status" value="1"/>
</dbReference>
<dbReference type="FunFam" id="3.40.50.300:FF:000018">
    <property type="entry name" value="Cell division control 48"/>
    <property type="match status" value="1"/>
</dbReference>
<dbReference type="InterPro" id="IPR027417">
    <property type="entry name" value="P-loop_NTPase"/>
</dbReference>
<dbReference type="Gene3D" id="3.10.330.10">
    <property type="match status" value="1"/>
</dbReference>
<feature type="domain" description="CDC48 N-terminal subdomain" evidence="7">
    <location>
        <begin position="11"/>
        <end position="95"/>
    </location>
</feature>
<dbReference type="Proteomes" id="UP000604391">
    <property type="component" value="Unassembled WGS sequence"/>
</dbReference>
<dbReference type="SUPFAM" id="SSF54585">
    <property type="entry name" value="Cdc48 domain 2-like"/>
    <property type="match status" value="1"/>
</dbReference>
<evidence type="ECO:0000313" key="9">
    <source>
        <dbReference type="Proteomes" id="UP000604391"/>
    </source>
</evidence>
<dbReference type="PANTHER" id="PTHR23077">
    <property type="entry name" value="AAA-FAMILY ATPASE"/>
    <property type="match status" value="1"/>
</dbReference>
<dbReference type="InterPro" id="IPR029067">
    <property type="entry name" value="CDC48_domain_2-like_sf"/>
</dbReference>
<evidence type="ECO:0000259" key="7">
    <source>
        <dbReference type="SMART" id="SM01073"/>
    </source>
</evidence>
<keyword evidence="4" id="KW-0067">ATP-binding</keyword>
<dbReference type="SUPFAM" id="SSF50692">
    <property type="entry name" value="ADC-like"/>
    <property type="match status" value="1"/>
</dbReference>
<dbReference type="FunFam" id="1.10.8.60:FF:000038">
    <property type="entry name" value="spermatogenesis-associated protein 5-like protein 1"/>
    <property type="match status" value="1"/>
</dbReference>
<dbReference type="Pfam" id="PF02933">
    <property type="entry name" value="CDC48_2"/>
    <property type="match status" value="1"/>
</dbReference>
<dbReference type="Gene3D" id="2.40.40.20">
    <property type="match status" value="1"/>
</dbReference>
<dbReference type="GO" id="GO:0016887">
    <property type="term" value="F:ATP hydrolysis activity"/>
    <property type="evidence" value="ECO:0007669"/>
    <property type="project" value="InterPro"/>
</dbReference>
<dbReference type="FunFam" id="2.40.40.20:FF:000007">
    <property type="entry name" value="AAA family ATPase"/>
    <property type="match status" value="1"/>
</dbReference>
<dbReference type="SMART" id="SM01073">
    <property type="entry name" value="CDC48_N"/>
    <property type="match status" value="1"/>
</dbReference>
<reference evidence="8 9" key="1">
    <citation type="journal article" name="Nat. Commun.">
        <title>Undinarchaeota illuminate DPANN phylogeny and the impact of gene transfer on archaeal evolution.</title>
        <authorList>
            <person name="Dombrowski N."/>
            <person name="Williams T.A."/>
            <person name="Sun J."/>
            <person name="Woodcroft B.J."/>
            <person name="Lee J.H."/>
            <person name="Minh B.Q."/>
            <person name="Rinke C."/>
            <person name="Spang A."/>
        </authorList>
    </citation>
    <scope>NUCLEOTIDE SEQUENCE [LARGE SCALE GENOMIC DNA]</scope>
    <source>
        <strain evidence="8">MAG_bin17</strain>
    </source>
</reference>
<evidence type="ECO:0000259" key="5">
    <source>
        <dbReference type="SMART" id="SM00382"/>
    </source>
</evidence>
<dbReference type="PROSITE" id="PS00674">
    <property type="entry name" value="AAA"/>
    <property type="match status" value="1"/>
</dbReference>
<dbReference type="SMART" id="SM01072">
    <property type="entry name" value="CDC48_2"/>
    <property type="match status" value="1"/>
</dbReference>
<dbReference type="Pfam" id="PF17862">
    <property type="entry name" value="AAA_lid_3"/>
    <property type="match status" value="2"/>
</dbReference>
<evidence type="ECO:0000256" key="4">
    <source>
        <dbReference type="ARBA" id="ARBA00022840"/>
    </source>
</evidence>
<organism evidence="8 9">
    <name type="scientific">Candidatus Undinarchaeum marinum</name>
    <dbReference type="NCBI Taxonomy" id="2756141"/>
    <lineage>
        <taxon>Archaea</taxon>
        <taxon>Candidatus Undinarchaeota</taxon>
        <taxon>Candidatus Undinarchaeia</taxon>
        <taxon>Candidatus Undinarchaeales</taxon>
        <taxon>Candidatus Undinarchaeaceae</taxon>
        <taxon>Candidatus Undinarchaeum</taxon>
    </lineage>
</organism>
<dbReference type="Pfam" id="PF00004">
    <property type="entry name" value="AAA"/>
    <property type="match status" value="2"/>
</dbReference>
<feature type="domain" description="AAA+ ATPase" evidence="5">
    <location>
        <begin position="245"/>
        <end position="381"/>
    </location>
</feature>